<sequence>MLSAVIARDDAQRAVDRRRGGEGVRGARAEGPLHAALHSGHRVQAHLCRCLNLCHRDVLDTPTVLRDD</sequence>
<organism evidence="2 3">
    <name type="scientific">Papilio xuthus</name>
    <name type="common">Asian swallowtail butterfly</name>
    <dbReference type="NCBI Taxonomy" id="66420"/>
    <lineage>
        <taxon>Eukaryota</taxon>
        <taxon>Metazoa</taxon>
        <taxon>Ecdysozoa</taxon>
        <taxon>Arthropoda</taxon>
        <taxon>Hexapoda</taxon>
        <taxon>Insecta</taxon>
        <taxon>Pterygota</taxon>
        <taxon>Neoptera</taxon>
        <taxon>Endopterygota</taxon>
        <taxon>Lepidoptera</taxon>
        <taxon>Glossata</taxon>
        <taxon>Ditrysia</taxon>
        <taxon>Papilionoidea</taxon>
        <taxon>Papilionidae</taxon>
        <taxon>Papilioninae</taxon>
        <taxon>Papilio</taxon>
    </lineage>
</organism>
<evidence type="ECO:0000313" key="2">
    <source>
        <dbReference type="EMBL" id="KPI97046.1"/>
    </source>
</evidence>
<proteinExistence type="predicted"/>
<protein>
    <submittedName>
        <fullName evidence="2">Uncharacterized protein</fullName>
    </submittedName>
</protein>
<gene>
    <name evidence="2" type="ORF">RR46_05663</name>
</gene>
<name>A0A194PUG2_PAPXU</name>
<reference evidence="2 3" key="1">
    <citation type="journal article" date="2015" name="Nat. Commun.">
        <title>Outbred genome sequencing and CRISPR/Cas9 gene editing in butterflies.</title>
        <authorList>
            <person name="Li X."/>
            <person name="Fan D."/>
            <person name="Zhang W."/>
            <person name="Liu G."/>
            <person name="Zhang L."/>
            <person name="Zhao L."/>
            <person name="Fang X."/>
            <person name="Chen L."/>
            <person name="Dong Y."/>
            <person name="Chen Y."/>
            <person name="Ding Y."/>
            <person name="Zhao R."/>
            <person name="Feng M."/>
            <person name="Zhu Y."/>
            <person name="Feng Y."/>
            <person name="Jiang X."/>
            <person name="Zhu D."/>
            <person name="Xiang H."/>
            <person name="Feng X."/>
            <person name="Li S."/>
            <person name="Wang J."/>
            <person name="Zhang G."/>
            <person name="Kronforst M.R."/>
            <person name="Wang W."/>
        </authorList>
    </citation>
    <scope>NUCLEOTIDE SEQUENCE [LARGE SCALE GENOMIC DNA]</scope>
    <source>
        <strain evidence="2">Ya'a_city_454_Px</strain>
        <tissue evidence="2">Whole body</tissue>
    </source>
</reference>
<evidence type="ECO:0000313" key="3">
    <source>
        <dbReference type="Proteomes" id="UP000053268"/>
    </source>
</evidence>
<evidence type="ECO:0000256" key="1">
    <source>
        <dbReference type="SAM" id="MobiDB-lite"/>
    </source>
</evidence>
<feature type="region of interest" description="Disordered" evidence="1">
    <location>
        <begin position="1"/>
        <end position="27"/>
    </location>
</feature>
<accession>A0A194PUG2</accession>
<keyword evidence="3" id="KW-1185">Reference proteome</keyword>
<dbReference type="EMBL" id="KQ459591">
    <property type="protein sequence ID" value="KPI97046.1"/>
    <property type="molecule type" value="Genomic_DNA"/>
</dbReference>
<dbReference type="AlphaFoldDB" id="A0A194PUG2"/>
<feature type="compositionally biased region" description="Basic and acidic residues" evidence="1">
    <location>
        <begin position="7"/>
        <end position="27"/>
    </location>
</feature>
<dbReference type="Proteomes" id="UP000053268">
    <property type="component" value="Unassembled WGS sequence"/>
</dbReference>